<organism evidence="5 6">
    <name type="scientific">Jatrophihabitans endophyticus</name>
    <dbReference type="NCBI Taxonomy" id="1206085"/>
    <lineage>
        <taxon>Bacteria</taxon>
        <taxon>Bacillati</taxon>
        <taxon>Actinomycetota</taxon>
        <taxon>Actinomycetes</taxon>
        <taxon>Jatrophihabitantales</taxon>
        <taxon>Jatrophihabitantaceae</taxon>
        <taxon>Jatrophihabitans</taxon>
    </lineage>
</organism>
<comment type="similarity">
    <text evidence="2 4">Belongs to the pterin-4-alpha-carbinolamine dehydratase family.</text>
</comment>
<dbReference type="STRING" id="1206085.SAMN05443575_3114"/>
<comment type="catalytic activity">
    <reaction evidence="1 4">
        <text>(4aS,6R)-4a-hydroxy-L-erythro-5,6,7,8-tetrahydrobiopterin = (6R)-L-erythro-6,7-dihydrobiopterin + H2O</text>
        <dbReference type="Rhea" id="RHEA:11920"/>
        <dbReference type="ChEBI" id="CHEBI:15377"/>
        <dbReference type="ChEBI" id="CHEBI:15642"/>
        <dbReference type="ChEBI" id="CHEBI:43120"/>
        <dbReference type="EC" id="4.2.1.96"/>
    </reaction>
</comment>
<dbReference type="SUPFAM" id="SSF55248">
    <property type="entry name" value="PCD-like"/>
    <property type="match status" value="1"/>
</dbReference>
<reference evidence="5 6" key="1">
    <citation type="submission" date="2016-11" db="EMBL/GenBank/DDBJ databases">
        <authorList>
            <person name="Jaros S."/>
            <person name="Januszkiewicz K."/>
            <person name="Wedrychowicz H."/>
        </authorList>
    </citation>
    <scope>NUCLEOTIDE SEQUENCE [LARGE SCALE GENOMIC DNA]</scope>
    <source>
        <strain evidence="5 6">DSM 45627</strain>
    </source>
</reference>
<dbReference type="PANTHER" id="PTHR12599">
    <property type="entry name" value="PTERIN-4-ALPHA-CARBINOLAMINE DEHYDRATASE"/>
    <property type="match status" value="1"/>
</dbReference>
<keyword evidence="3 4" id="KW-0456">Lyase</keyword>
<keyword evidence="6" id="KW-1185">Reference proteome</keyword>
<dbReference type="CDD" id="cd00488">
    <property type="entry name" value="PCD_DCoH"/>
    <property type="match status" value="1"/>
</dbReference>
<dbReference type="GO" id="GO:0008124">
    <property type="term" value="F:4-alpha-hydroxytetrahydrobiopterin dehydratase activity"/>
    <property type="evidence" value="ECO:0007669"/>
    <property type="project" value="UniProtKB-UniRule"/>
</dbReference>
<dbReference type="HAMAP" id="MF_00434">
    <property type="entry name" value="Pterin_4_alpha"/>
    <property type="match status" value="1"/>
</dbReference>
<evidence type="ECO:0000256" key="2">
    <source>
        <dbReference type="ARBA" id="ARBA00006472"/>
    </source>
</evidence>
<dbReference type="EC" id="4.2.1.96" evidence="4"/>
<protein>
    <recommendedName>
        <fullName evidence="4">Putative pterin-4-alpha-carbinolamine dehydratase</fullName>
        <shortName evidence="4">PHS</shortName>
        <ecNumber evidence="4">4.2.1.96</ecNumber>
    </recommendedName>
    <alternativeName>
        <fullName evidence="4">4-alpha-hydroxy-tetrahydropterin dehydratase</fullName>
    </alternativeName>
    <alternativeName>
        <fullName evidence="4">Pterin carbinolamine dehydratase</fullName>
        <shortName evidence="4">PCD</shortName>
    </alternativeName>
</protein>
<dbReference type="EMBL" id="FQVU01000004">
    <property type="protein sequence ID" value="SHH02224.1"/>
    <property type="molecule type" value="Genomic_DNA"/>
</dbReference>
<evidence type="ECO:0000313" key="5">
    <source>
        <dbReference type="EMBL" id="SHH02224.1"/>
    </source>
</evidence>
<dbReference type="InterPro" id="IPR001533">
    <property type="entry name" value="Pterin_deHydtase"/>
</dbReference>
<evidence type="ECO:0000313" key="6">
    <source>
        <dbReference type="Proteomes" id="UP000186132"/>
    </source>
</evidence>
<dbReference type="OrthoDB" id="15077at2"/>
<name>A0A1M5PKA9_9ACTN</name>
<sequence>MAELLDQDAIDDALTARAGWSGDPARLTRSIEFADFLTAVEFVGRLAPRCEDLDHHPDLDLRWRRVDVSLTTHSAGGVTAKDVELAGVVDEVAAGLPLAGG</sequence>
<evidence type="ECO:0000256" key="1">
    <source>
        <dbReference type="ARBA" id="ARBA00001554"/>
    </source>
</evidence>
<dbReference type="GO" id="GO:0006729">
    <property type="term" value="P:tetrahydrobiopterin biosynthetic process"/>
    <property type="evidence" value="ECO:0007669"/>
    <property type="project" value="InterPro"/>
</dbReference>
<dbReference type="Pfam" id="PF01329">
    <property type="entry name" value="Pterin_4a"/>
    <property type="match status" value="1"/>
</dbReference>
<dbReference type="InterPro" id="IPR036428">
    <property type="entry name" value="PCD_sf"/>
</dbReference>
<dbReference type="Gene3D" id="3.30.1360.20">
    <property type="entry name" value="Transcriptional coactivator/pterin dehydratase"/>
    <property type="match status" value="1"/>
</dbReference>
<dbReference type="PANTHER" id="PTHR12599:SF0">
    <property type="entry name" value="PTERIN-4-ALPHA-CARBINOLAMINE DEHYDRATASE"/>
    <property type="match status" value="1"/>
</dbReference>
<proteinExistence type="inferred from homology"/>
<dbReference type="RefSeq" id="WP_073391333.1">
    <property type="nucleotide sequence ID" value="NZ_FQVU01000004.1"/>
</dbReference>
<evidence type="ECO:0000256" key="3">
    <source>
        <dbReference type="ARBA" id="ARBA00023239"/>
    </source>
</evidence>
<accession>A0A1M5PKA9</accession>
<gene>
    <name evidence="5" type="ORF">SAMN05443575_3114</name>
</gene>
<dbReference type="AlphaFoldDB" id="A0A1M5PKA9"/>
<dbReference type="NCBIfam" id="NF002017">
    <property type="entry name" value="PRK00823.1-2"/>
    <property type="match status" value="1"/>
</dbReference>
<dbReference type="Proteomes" id="UP000186132">
    <property type="component" value="Unassembled WGS sequence"/>
</dbReference>
<evidence type="ECO:0000256" key="4">
    <source>
        <dbReference type="HAMAP-Rule" id="MF_00434"/>
    </source>
</evidence>